<protein>
    <submittedName>
        <fullName evidence="1">Molybdopterin synthase subunit MoaD</fullName>
    </submittedName>
</protein>
<organism evidence="1">
    <name type="scientific">Dechloromonas aromatica (strain RCB)</name>
    <dbReference type="NCBI Taxonomy" id="159087"/>
    <lineage>
        <taxon>Bacteria</taxon>
        <taxon>Pseudomonadati</taxon>
        <taxon>Pseudomonadota</taxon>
        <taxon>Betaproteobacteria</taxon>
        <taxon>Rhodocyclales</taxon>
        <taxon>Azonexaceae</taxon>
        <taxon>Dechloromonas</taxon>
    </lineage>
</organism>
<dbReference type="KEGG" id="dar:Daro_0105"/>
<dbReference type="AlphaFoldDB" id="Q47JW7"/>
<dbReference type="PANTHER" id="PTHR38031:SF1">
    <property type="entry name" value="SULFUR CARRIER PROTEIN CYSO"/>
    <property type="match status" value="1"/>
</dbReference>
<dbReference type="InterPro" id="IPR012675">
    <property type="entry name" value="Beta-grasp_dom_sf"/>
</dbReference>
<dbReference type="STRING" id="159087.Daro_0105"/>
<dbReference type="InterPro" id="IPR052045">
    <property type="entry name" value="Sulfur_Carrier/Prot_Modifier"/>
</dbReference>
<dbReference type="Gene3D" id="3.10.20.30">
    <property type="match status" value="1"/>
</dbReference>
<name>Q47JW7_DECAR</name>
<dbReference type="HOGENOM" id="CLU_1737524_0_0_4"/>
<dbReference type="EMBL" id="CP000089">
    <property type="protein sequence ID" value="AAZ44864.1"/>
    <property type="molecule type" value="Genomic_DNA"/>
</dbReference>
<dbReference type="eggNOG" id="COG1977">
    <property type="taxonomic scope" value="Bacteria"/>
</dbReference>
<evidence type="ECO:0000313" key="1">
    <source>
        <dbReference type="EMBL" id="AAZ44864.1"/>
    </source>
</evidence>
<proteinExistence type="predicted"/>
<reference evidence="1" key="1">
    <citation type="submission" date="2005-08" db="EMBL/GenBank/DDBJ databases">
        <title>Complete sequence of Dechloromonas aromatica RCB.</title>
        <authorList>
            <person name="Salinero K.K."/>
            <person name="Copeland A."/>
            <person name="Lucas S."/>
            <person name="Lapidus A."/>
            <person name="Barry K."/>
            <person name="Detter J.C."/>
            <person name="Glavina T."/>
            <person name="Hammon N."/>
            <person name="Israni S."/>
            <person name="Pitluck S."/>
            <person name="Di Bartolo G."/>
            <person name="Trong S."/>
            <person name="Schmutz J."/>
            <person name="Larimer F."/>
            <person name="Land M."/>
            <person name="Ivanova N."/>
            <person name="Richardson P."/>
        </authorList>
    </citation>
    <scope>NUCLEOTIDE SEQUENCE</scope>
    <source>
        <strain evidence="1">RCB</strain>
    </source>
</reference>
<sequence>MKEKGRLRPPFLFDERIDCFFRGTTDTLDRPIPVTPFPEPCLTPSVLRTQTERRPAMFDSPVVSVHIPLALRSFSGGHDEITASGDTVGEVLAAVGHEFPAIRDYLMSSGGDLLPGVAVFLGPRSIGELQGLATPIELEEVLSIVPIGGE</sequence>
<accession>Q47JW7</accession>
<dbReference type="InterPro" id="IPR016155">
    <property type="entry name" value="Mopterin_synth/thiamin_S_b"/>
</dbReference>
<dbReference type="SUPFAM" id="SSF54285">
    <property type="entry name" value="MoaD/ThiS"/>
    <property type="match status" value="1"/>
</dbReference>
<gene>
    <name evidence="1" type="ordered locus">Daro_0105</name>
</gene>
<dbReference type="PANTHER" id="PTHR38031">
    <property type="entry name" value="SULFUR CARRIER PROTEIN SLR0821-RELATED"/>
    <property type="match status" value="1"/>
</dbReference>